<dbReference type="EMBL" id="PVNK01000081">
    <property type="protein sequence ID" value="PRQ03501.1"/>
    <property type="molecule type" value="Genomic_DNA"/>
</dbReference>
<evidence type="ECO:0000313" key="3">
    <source>
        <dbReference type="Proteomes" id="UP000237968"/>
    </source>
</evidence>
<proteinExistence type="predicted"/>
<comment type="caution">
    <text evidence="2">The sequence shown here is derived from an EMBL/GenBank/DDBJ whole genome shotgun (WGS) entry which is preliminary data.</text>
</comment>
<feature type="compositionally biased region" description="Low complexity" evidence="1">
    <location>
        <begin position="19"/>
        <end position="38"/>
    </location>
</feature>
<organism evidence="2 3">
    <name type="scientific">Enhygromyxa salina</name>
    <dbReference type="NCBI Taxonomy" id="215803"/>
    <lineage>
        <taxon>Bacteria</taxon>
        <taxon>Pseudomonadati</taxon>
        <taxon>Myxococcota</taxon>
        <taxon>Polyangia</taxon>
        <taxon>Nannocystales</taxon>
        <taxon>Nannocystaceae</taxon>
        <taxon>Enhygromyxa</taxon>
    </lineage>
</organism>
<accession>A0A2S9YEQ0</accession>
<gene>
    <name evidence="2" type="ORF">ENSA5_15310</name>
</gene>
<dbReference type="Proteomes" id="UP000237968">
    <property type="component" value="Unassembled WGS sequence"/>
</dbReference>
<keyword evidence="3" id="KW-1185">Reference proteome</keyword>
<feature type="region of interest" description="Disordered" evidence="1">
    <location>
        <begin position="1"/>
        <end position="62"/>
    </location>
</feature>
<name>A0A2S9YEQ0_9BACT</name>
<reference evidence="2 3" key="1">
    <citation type="submission" date="2018-03" db="EMBL/GenBank/DDBJ databases">
        <title>Draft Genome Sequences of the Obligatory Marine Myxobacteria Enhygromyxa salina SWB005.</title>
        <authorList>
            <person name="Poehlein A."/>
            <person name="Moghaddam J.A."/>
            <person name="Harms H."/>
            <person name="Alanjari M."/>
            <person name="Koenig G.M."/>
            <person name="Daniel R."/>
            <person name="Schaeberle T.F."/>
        </authorList>
    </citation>
    <scope>NUCLEOTIDE SEQUENCE [LARGE SCALE GENOMIC DNA]</scope>
    <source>
        <strain evidence="2 3">SWB005</strain>
    </source>
</reference>
<evidence type="ECO:0000256" key="1">
    <source>
        <dbReference type="SAM" id="MobiDB-lite"/>
    </source>
</evidence>
<sequence length="400" mass="43253">MLGACPGAAPNAEGDDGQTVTTTNTSTETGPPATSSDGAETETADETETETETDTGGPGACVSDEDCGELDDPYGCGVGECGEDGVCVYAPVPDHTSCAIGWNNDCLIECIEGVCSPLPDTDPCGHLSHGCRVGFCDSGFCHSNECNEYDEVADFVLHIRQNHFLIPQGIFVGAELQLDSYRDPNCEGCDRFDVVRSLDEGGELVLVNFYGLYFAEAFGPDYFDAPFAEIFDPIVDVEPTQPGLCAPAELQNYPDCFVTRQAVDFEHQNGEVLTLLDRTHGQLRGYDINSLDSLSFEGPCGEAAEANYRSYIARVGCDGPCPPPTPADECVEPTFIFETQDSAWVVALDPEHEQHEGWRSNCHVLDIVDSEQGWWDLDVLLDCEDLLVFGDEDQAPQPPP</sequence>
<dbReference type="AlphaFoldDB" id="A0A2S9YEQ0"/>
<feature type="compositionally biased region" description="Acidic residues" evidence="1">
    <location>
        <begin position="39"/>
        <end position="53"/>
    </location>
</feature>
<protein>
    <submittedName>
        <fullName evidence="2">Uncharacterized protein</fullName>
    </submittedName>
</protein>
<evidence type="ECO:0000313" key="2">
    <source>
        <dbReference type="EMBL" id="PRQ03501.1"/>
    </source>
</evidence>